<keyword evidence="1" id="KW-0472">Membrane</keyword>
<name>A0A5N6KEK9_MONLA</name>
<protein>
    <submittedName>
        <fullName evidence="2">Uncharacterized protein</fullName>
    </submittedName>
</protein>
<evidence type="ECO:0000313" key="2">
    <source>
        <dbReference type="EMBL" id="KAB8302122.1"/>
    </source>
</evidence>
<keyword evidence="3" id="KW-1185">Reference proteome</keyword>
<gene>
    <name evidence="2" type="ORF">EYC80_005572</name>
</gene>
<organism evidence="2 3">
    <name type="scientific">Monilinia laxa</name>
    <name type="common">Brown rot fungus</name>
    <name type="synonym">Sclerotinia laxa</name>
    <dbReference type="NCBI Taxonomy" id="61186"/>
    <lineage>
        <taxon>Eukaryota</taxon>
        <taxon>Fungi</taxon>
        <taxon>Dikarya</taxon>
        <taxon>Ascomycota</taxon>
        <taxon>Pezizomycotina</taxon>
        <taxon>Leotiomycetes</taxon>
        <taxon>Helotiales</taxon>
        <taxon>Sclerotiniaceae</taxon>
        <taxon>Monilinia</taxon>
    </lineage>
</organism>
<feature type="transmembrane region" description="Helical" evidence="1">
    <location>
        <begin position="75"/>
        <end position="93"/>
    </location>
</feature>
<proteinExistence type="predicted"/>
<dbReference type="AlphaFoldDB" id="A0A5N6KEK9"/>
<sequence length="103" mass="12219">MINHQPSTINHQPTNTYLFEDVLYHSPEYTEYTENSFIADLILLPIWSTNPFKLNECVDVGSCHLNLKWDFLLNFFYSLFFIFTSNQLVIDFIQHPQILFSHS</sequence>
<dbReference type="Proteomes" id="UP000326757">
    <property type="component" value="Unassembled WGS sequence"/>
</dbReference>
<evidence type="ECO:0000313" key="3">
    <source>
        <dbReference type="Proteomes" id="UP000326757"/>
    </source>
</evidence>
<keyword evidence="1" id="KW-0812">Transmembrane</keyword>
<reference evidence="2 3" key="1">
    <citation type="submission" date="2019-06" db="EMBL/GenBank/DDBJ databases">
        <title>Genome Sequence of the Brown Rot Fungal Pathogen Monilinia laxa.</title>
        <authorList>
            <person name="De Miccolis Angelini R.M."/>
            <person name="Landi L."/>
            <person name="Abate D."/>
            <person name="Pollastro S."/>
            <person name="Romanazzi G."/>
            <person name="Faretra F."/>
        </authorList>
    </citation>
    <scope>NUCLEOTIDE SEQUENCE [LARGE SCALE GENOMIC DNA]</scope>
    <source>
        <strain evidence="2 3">Mlax316</strain>
    </source>
</reference>
<dbReference type="EMBL" id="VIGI01000003">
    <property type="protein sequence ID" value="KAB8302122.1"/>
    <property type="molecule type" value="Genomic_DNA"/>
</dbReference>
<accession>A0A5N6KEK9</accession>
<keyword evidence="1" id="KW-1133">Transmembrane helix</keyword>
<evidence type="ECO:0000256" key="1">
    <source>
        <dbReference type="SAM" id="Phobius"/>
    </source>
</evidence>
<comment type="caution">
    <text evidence="2">The sequence shown here is derived from an EMBL/GenBank/DDBJ whole genome shotgun (WGS) entry which is preliminary data.</text>
</comment>